<dbReference type="InterPro" id="IPR018253">
    <property type="entry name" value="DnaJ_domain_CS"/>
</dbReference>
<sequence length="370" mass="40648">MSGVDYYELLGVSREASAAEIKSAYRSLARVMHPDAGGTAGTFRSLQEAYETLSDPVRRAAYDRGDTSTATGRDNHGGPVRRRRQSKGRGDRRDFGADPNFVPPAPEPDVERLRWWNEVNPEQPVRYVPRAVYRRGEVLGTIGGWALLLPVVLMSDAWPLLLVLWLMPAVAVAGVYRRAPEYLPPAEEDRAFLSEFGRCAVFGAPDGVRGESGERFTAMLLADYFTRMPGVKVFHGLSWPGSVFADIDHAVLCGRRLVLIESKMWLPGHYTADADGTLRRNGGKFRGGGTRLPEGIAAYRELLDDIEVVGALVIYPSRAGEITASESPTTAPAPPMTPEGFVREVGQYLAREPAVVHRDAFRTVLARVVP</sequence>
<dbReference type="SMART" id="SM00271">
    <property type="entry name" value="DnaJ"/>
    <property type="match status" value="1"/>
</dbReference>
<dbReference type="AlphaFoldDB" id="A0A1H0WP65"/>
<dbReference type="InterPro" id="IPR001623">
    <property type="entry name" value="DnaJ_domain"/>
</dbReference>
<dbReference type="RefSeq" id="WP_092604045.1">
    <property type="nucleotide sequence ID" value="NZ_FNJR01000013.1"/>
</dbReference>
<evidence type="ECO:0000259" key="3">
    <source>
        <dbReference type="PROSITE" id="PS50076"/>
    </source>
</evidence>
<gene>
    <name evidence="4" type="ORF">SAMN04487905_113121</name>
</gene>
<feature type="region of interest" description="Disordered" evidence="2">
    <location>
        <begin position="55"/>
        <end position="103"/>
    </location>
</feature>
<dbReference type="PRINTS" id="PR00625">
    <property type="entry name" value="JDOMAIN"/>
</dbReference>
<dbReference type="OrthoDB" id="5242140at2"/>
<organism evidence="4 5">
    <name type="scientific">Actinopolyspora xinjiangensis</name>
    <dbReference type="NCBI Taxonomy" id="405564"/>
    <lineage>
        <taxon>Bacteria</taxon>
        <taxon>Bacillati</taxon>
        <taxon>Actinomycetota</taxon>
        <taxon>Actinomycetes</taxon>
        <taxon>Actinopolysporales</taxon>
        <taxon>Actinopolysporaceae</taxon>
        <taxon>Actinopolyspora</taxon>
    </lineage>
</organism>
<dbReference type="SUPFAM" id="SSF46565">
    <property type="entry name" value="Chaperone J-domain"/>
    <property type="match status" value="1"/>
</dbReference>
<dbReference type="CDD" id="cd06257">
    <property type="entry name" value="DnaJ"/>
    <property type="match status" value="1"/>
</dbReference>
<dbReference type="PANTHER" id="PTHR44360">
    <property type="entry name" value="DNAJ HOMOLOG SUBFAMILY B MEMBER 9"/>
    <property type="match status" value="1"/>
</dbReference>
<dbReference type="InterPro" id="IPR051948">
    <property type="entry name" value="Hsp70_co-chaperone_J-domain"/>
</dbReference>
<dbReference type="InterPro" id="IPR036869">
    <property type="entry name" value="J_dom_sf"/>
</dbReference>
<proteinExistence type="predicted"/>
<evidence type="ECO:0000313" key="4">
    <source>
        <dbReference type="EMBL" id="SDP92438.1"/>
    </source>
</evidence>
<dbReference type="PROSITE" id="PS00636">
    <property type="entry name" value="DNAJ_1"/>
    <property type="match status" value="1"/>
</dbReference>
<dbReference type="GO" id="GO:0036503">
    <property type="term" value="P:ERAD pathway"/>
    <property type="evidence" value="ECO:0007669"/>
    <property type="project" value="TreeGrafter"/>
</dbReference>
<dbReference type="Pfam" id="PF08378">
    <property type="entry name" value="NERD"/>
    <property type="match status" value="1"/>
</dbReference>
<dbReference type="GO" id="GO:0051787">
    <property type="term" value="F:misfolded protein binding"/>
    <property type="evidence" value="ECO:0007669"/>
    <property type="project" value="TreeGrafter"/>
</dbReference>
<dbReference type="Proteomes" id="UP000199497">
    <property type="component" value="Unassembled WGS sequence"/>
</dbReference>
<dbReference type="PANTHER" id="PTHR44360:SF1">
    <property type="entry name" value="DNAJ HOMOLOG SUBFAMILY B MEMBER 9"/>
    <property type="match status" value="1"/>
</dbReference>
<keyword evidence="5" id="KW-1185">Reference proteome</keyword>
<evidence type="ECO:0000256" key="1">
    <source>
        <dbReference type="ARBA" id="ARBA00023186"/>
    </source>
</evidence>
<evidence type="ECO:0000256" key="2">
    <source>
        <dbReference type="SAM" id="MobiDB-lite"/>
    </source>
</evidence>
<dbReference type="GO" id="GO:0051087">
    <property type="term" value="F:protein-folding chaperone binding"/>
    <property type="evidence" value="ECO:0007669"/>
    <property type="project" value="TreeGrafter"/>
</dbReference>
<dbReference type="Pfam" id="PF00226">
    <property type="entry name" value="DnaJ"/>
    <property type="match status" value="1"/>
</dbReference>
<dbReference type="InterPro" id="IPR011528">
    <property type="entry name" value="NERD"/>
</dbReference>
<feature type="domain" description="J" evidence="3">
    <location>
        <begin position="5"/>
        <end position="66"/>
    </location>
</feature>
<protein>
    <submittedName>
        <fullName evidence="4">Nuclease-related domain-containing protein</fullName>
    </submittedName>
</protein>
<dbReference type="PROSITE" id="PS50076">
    <property type="entry name" value="DNAJ_2"/>
    <property type="match status" value="1"/>
</dbReference>
<feature type="compositionally biased region" description="Basic and acidic residues" evidence="2">
    <location>
        <begin position="56"/>
        <end position="66"/>
    </location>
</feature>
<dbReference type="EMBL" id="FNJR01000013">
    <property type="protein sequence ID" value="SDP92438.1"/>
    <property type="molecule type" value="Genomic_DNA"/>
</dbReference>
<keyword evidence="1" id="KW-0143">Chaperone</keyword>
<reference evidence="5" key="1">
    <citation type="submission" date="2016-10" db="EMBL/GenBank/DDBJ databases">
        <authorList>
            <person name="Varghese N."/>
            <person name="Submissions S."/>
        </authorList>
    </citation>
    <scope>NUCLEOTIDE SEQUENCE [LARGE SCALE GENOMIC DNA]</scope>
    <source>
        <strain evidence="5">DSM 46732</strain>
    </source>
</reference>
<name>A0A1H0WP65_9ACTN</name>
<dbReference type="STRING" id="405564.SAMN04487905_113121"/>
<accession>A0A1H0WP65</accession>
<dbReference type="Gene3D" id="1.10.287.110">
    <property type="entry name" value="DnaJ domain"/>
    <property type="match status" value="1"/>
</dbReference>
<evidence type="ECO:0000313" key="5">
    <source>
        <dbReference type="Proteomes" id="UP000199497"/>
    </source>
</evidence>